<name>A0A919GB41_9ACTN</name>
<dbReference type="EMBL" id="BNCD01000011">
    <property type="protein sequence ID" value="GHH81353.1"/>
    <property type="molecule type" value="Genomic_DNA"/>
</dbReference>
<reference evidence="1" key="1">
    <citation type="journal article" date="2014" name="Int. J. Syst. Evol. Microbiol.">
        <title>Complete genome sequence of Corynebacterium casei LMG S-19264T (=DSM 44701T), isolated from a smear-ripened cheese.</title>
        <authorList>
            <consortium name="US DOE Joint Genome Institute (JGI-PGF)"/>
            <person name="Walter F."/>
            <person name="Albersmeier A."/>
            <person name="Kalinowski J."/>
            <person name="Ruckert C."/>
        </authorList>
    </citation>
    <scope>NUCLEOTIDE SEQUENCE</scope>
    <source>
        <strain evidence="1">JCM 5069</strain>
    </source>
</reference>
<comment type="caution">
    <text evidence="1">The sequence shown here is derived from an EMBL/GenBank/DDBJ whole genome shotgun (WGS) entry which is preliminary data.</text>
</comment>
<dbReference type="Proteomes" id="UP000603708">
    <property type="component" value="Unassembled WGS sequence"/>
</dbReference>
<proteinExistence type="predicted"/>
<sequence>MVRAPWRKTGTAKQLHHGLLQGRDEDLAVLLVDVTHPKVQALPESWGYRKVGEQQPFPDSPRYAVMFTELPLPA</sequence>
<gene>
    <name evidence="1" type="ORF">GCM10018793_38500</name>
</gene>
<reference evidence="1" key="2">
    <citation type="submission" date="2020-09" db="EMBL/GenBank/DDBJ databases">
        <authorList>
            <person name="Sun Q."/>
            <person name="Ohkuma M."/>
        </authorList>
    </citation>
    <scope>NUCLEOTIDE SEQUENCE</scope>
    <source>
        <strain evidence="1">JCM 5069</strain>
    </source>
</reference>
<evidence type="ECO:0000313" key="2">
    <source>
        <dbReference type="Proteomes" id="UP000603708"/>
    </source>
</evidence>
<protein>
    <recommendedName>
        <fullName evidence="3">Acetyltransferase</fullName>
    </recommendedName>
</protein>
<organism evidence="1 2">
    <name type="scientific">Streptomyces sulfonofaciens</name>
    <dbReference type="NCBI Taxonomy" id="68272"/>
    <lineage>
        <taxon>Bacteria</taxon>
        <taxon>Bacillati</taxon>
        <taxon>Actinomycetota</taxon>
        <taxon>Actinomycetes</taxon>
        <taxon>Kitasatosporales</taxon>
        <taxon>Streptomycetaceae</taxon>
        <taxon>Streptomyces</taxon>
    </lineage>
</organism>
<keyword evidence="2" id="KW-1185">Reference proteome</keyword>
<evidence type="ECO:0000313" key="1">
    <source>
        <dbReference type="EMBL" id="GHH81353.1"/>
    </source>
</evidence>
<dbReference type="AlphaFoldDB" id="A0A919GB41"/>
<evidence type="ECO:0008006" key="3">
    <source>
        <dbReference type="Google" id="ProtNLM"/>
    </source>
</evidence>
<accession>A0A919GB41</accession>